<dbReference type="EMBL" id="OV725082">
    <property type="protein sequence ID" value="CAH1405801.1"/>
    <property type="molecule type" value="Genomic_DNA"/>
</dbReference>
<keyword evidence="7" id="KW-0812">Transmembrane</keyword>
<dbReference type="PANTHER" id="PTHR46953">
    <property type="entry name" value="G-PROTEIN COUPLED RECEPTOR MTH-LIKE 1-RELATED"/>
    <property type="match status" value="1"/>
</dbReference>
<evidence type="ECO:0000256" key="1">
    <source>
        <dbReference type="ARBA" id="ARBA00004141"/>
    </source>
</evidence>
<reference evidence="8" key="1">
    <citation type="submission" date="2022-01" db="EMBL/GenBank/DDBJ databases">
        <authorList>
            <person name="King R."/>
        </authorList>
    </citation>
    <scope>NUCLEOTIDE SEQUENCE</scope>
</reference>
<dbReference type="PANTHER" id="PTHR46953:SF1">
    <property type="entry name" value="G-PROTEIN COUPLED RECEPTOR MTH-LIKE 1-RELATED"/>
    <property type="match status" value="1"/>
</dbReference>
<accession>A0A9P0HQV0</accession>
<keyword evidence="7" id="KW-0472">Membrane</keyword>
<organism evidence="8 9">
    <name type="scientific">Nezara viridula</name>
    <name type="common">Southern green stink bug</name>
    <name type="synonym">Cimex viridulus</name>
    <dbReference type="NCBI Taxonomy" id="85310"/>
    <lineage>
        <taxon>Eukaryota</taxon>
        <taxon>Metazoa</taxon>
        <taxon>Ecdysozoa</taxon>
        <taxon>Arthropoda</taxon>
        <taxon>Hexapoda</taxon>
        <taxon>Insecta</taxon>
        <taxon>Pterygota</taxon>
        <taxon>Neoptera</taxon>
        <taxon>Paraneoptera</taxon>
        <taxon>Hemiptera</taxon>
        <taxon>Heteroptera</taxon>
        <taxon>Panheteroptera</taxon>
        <taxon>Pentatomomorpha</taxon>
        <taxon>Pentatomoidea</taxon>
        <taxon>Pentatomidae</taxon>
        <taxon>Pentatominae</taxon>
        <taxon>Nezara</taxon>
    </lineage>
</organism>
<dbReference type="Gene3D" id="2.170.180.11">
    <property type="entry name" value="Methuselah ectodomain, domain 2"/>
    <property type="match status" value="1"/>
</dbReference>
<dbReference type="GO" id="GO:0004930">
    <property type="term" value="F:G protein-coupled receptor activity"/>
    <property type="evidence" value="ECO:0007669"/>
    <property type="project" value="UniProtKB-KW"/>
</dbReference>
<evidence type="ECO:0000256" key="2">
    <source>
        <dbReference type="ARBA" id="ARBA00008979"/>
    </source>
</evidence>
<evidence type="ECO:0000256" key="5">
    <source>
        <dbReference type="ARBA" id="ARBA00023170"/>
    </source>
</evidence>
<gene>
    <name evidence="8" type="ORF">NEZAVI_LOCUS13898</name>
</gene>
<feature type="transmembrane region" description="Helical" evidence="7">
    <location>
        <begin position="215"/>
        <end position="238"/>
    </location>
</feature>
<keyword evidence="3" id="KW-0732">Signal</keyword>
<dbReference type="Gene3D" id="1.20.1070.10">
    <property type="entry name" value="Rhodopsin 7-helix transmembrane proteins"/>
    <property type="match status" value="1"/>
</dbReference>
<dbReference type="SUPFAM" id="SSF63877">
    <property type="entry name" value="Methuselah ectodomain"/>
    <property type="match status" value="1"/>
</dbReference>
<evidence type="ECO:0000256" key="3">
    <source>
        <dbReference type="ARBA" id="ARBA00022729"/>
    </source>
</evidence>
<evidence type="ECO:0000256" key="4">
    <source>
        <dbReference type="ARBA" id="ARBA00023040"/>
    </source>
</evidence>
<keyword evidence="7" id="KW-1133">Transmembrane helix</keyword>
<comment type="similarity">
    <text evidence="2">Belongs to the G-protein coupled receptor 2 family. Mth subfamily.</text>
</comment>
<proteinExistence type="inferred from homology"/>
<comment type="subcellular location">
    <subcellularLocation>
        <location evidence="1">Membrane</location>
        <topology evidence="1">Multi-pass membrane protein</topology>
    </subcellularLocation>
</comment>
<keyword evidence="5" id="KW-0675">Receptor</keyword>
<dbReference type="InterPro" id="IPR023311">
    <property type="entry name" value="Methusela_ecto_dom_2"/>
</dbReference>
<name>A0A9P0HQV0_NEZVI</name>
<dbReference type="OrthoDB" id="6082634at2759"/>
<evidence type="ECO:0000313" key="8">
    <source>
        <dbReference type="EMBL" id="CAH1405801.1"/>
    </source>
</evidence>
<feature type="transmembrane region" description="Helical" evidence="7">
    <location>
        <begin position="185"/>
        <end position="209"/>
    </location>
</feature>
<keyword evidence="4" id="KW-0297">G-protein coupled receptor</keyword>
<evidence type="ECO:0000256" key="7">
    <source>
        <dbReference type="SAM" id="Phobius"/>
    </source>
</evidence>
<protein>
    <submittedName>
        <fullName evidence="8">Uncharacterized protein</fullName>
    </submittedName>
</protein>
<dbReference type="InterPro" id="IPR036272">
    <property type="entry name" value="Methuselah_N_sf"/>
</dbReference>
<dbReference type="GO" id="GO:0016020">
    <property type="term" value="C:membrane"/>
    <property type="evidence" value="ECO:0007669"/>
    <property type="project" value="UniProtKB-SubCell"/>
</dbReference>
<evidence type="ECO:0000313" key="9">
    <source>
        <dbReference type="Proteomes" id="UP001152798"/>
    </source>
</evidence>
<sequence>MGLQGRPIRGTALAVDRIRTAFLSRKRHRPLEERRWGAVMAGQPWARLVLYSVLQCLVRSAAGFVLLPKCCPLGMSLLIGSSGAACSPDDGNSTIWSVDLYSYSSTQSPVNAQFNFSHKPLPCTGPGERTLHNDEFWIYSDGTIERKGNVYDPTTPYCLEFFIDFNETYPLFCAVEDSDEPAERYFLMGIGFFLSVPFAMATVIVYLWIRELHSLHGRIVVFNMSNFIVASIFMGLIATRIIKSYAHFNIICGIAGIRLNYLPDVLLRFLDIRTLASSTESVSVMIRPSI</sequence>
<keyword evidence="6" id="KW-0807">Transducer</keyword>
<keyword evidence="9" id="KW-1185">Reference proteome</keyword>
<evidence type="ECO:0000256" key="6">
    <source>
        <dbReference type="ARBA" id="ARBA00023224"/>
    </source>
</evidence>
<dbReference type="Proteomes" id="UP001152798">
    <property type="component" value="Chromosome 6"/>
</dbReference>
<dbReference type="InterPro" id="IPR052808">
    <property type="entry name" value="GPCR_Mth-like"/>
</dbReference>
<dbReference type="AlphaFoldDB" id="A0A9P0HQV0"/>